<keyword evidence="7 9" id="KW-0456">Lyase</keyword>
<organism evidence="9 10">
    <name type="scientific">Sphingomonas phage vB_StuS_MMDA13</name>
    <dbReference type="NCBI Taxonomy" id="2686378"/>
    <lineage>
        <taxon>Viruses</taxon>
        <taxon>Duplodnaviria</taxon>
        <taxon>Heunggongvirae</taxon>
        <taxon>Uroviricota</taxon>
        <taxon>Caudoviricetes</taxon>
        <taxon>Queuovirinae</taxon>
        <taxon>Torvergatavirus</taxon>
        <taxon>Torvergatavirus MMDA13</taxon>
    </lineage>
</organism>
<evidence type="ECO:0000256" key="3">
    <source>
        <dbReference type="ARBA" id="ARBA00022723"/>
    </source>
</evidence>
<dbReference type="InterPro" id="IPR058240">
    <property type="entry name" value="rSAM_sf"/>
</dbReference>
<dbReference type="InterPro" id="IPR024924">
    <property type="entry name" value="7-CO-7-deazaguanine_synth-like"/>
</dbReference>
<dbReference type="EMBL" id="MN820898">
    <property type="protein sequence ID" value="QHB80469.1"/>
    <property type="molecule type" value="Genomic_DNA"/>
</dbReference>
<dbReference type="GO" id="GO:0051539">
    <property type="term" value="F:4 iron, 4 sulfur cluster binding"/>
    <property type="evidence" value="ECO:0007669"/>
    <property type="project" value="UniProtKB-KW"/>
</dbReference>
<keyword evidence="2" id="KW-0949">S-adenosyl-L-methionine</keyword>
<dbReference type="Proteomes" id="UP000515820">
    <property type="component" value="Segment"/>
</dbReference>
<dbReference type="PROSITE" id="PS51918">
    <property type="entry name" value="RADICAL_SAM"/>
    <property type="match status" value="1"/>
</dbReference>
<evidence type="ECO:0000256" key="6">
    <source>
        <dbReference type="ARBA" id="ARBA00023014"/>
    </source>
</evidence>
<dbReference type="SFLD" id="SFLDS00029">
    <property type="entry name" value="Radical_SAM"/>
    <property type="match status" value="1"/>
</dbReference>
<feature type="domain" description="Radical SAM core" evidence="8">
    <location>
        <begin position="33"/>
        <end position="237"/>
    </location>
</feature>
<dbReference type="GO" id="GO:0046872">
    <property type="term" value="F:metal ion binding"/>
    <property type="evidence" value="ECO:0007669"/>
    <property type="project" value="UniProtKB-KW"/>
</dbReference>
<dbReference type="Gene3D" id="3.20.20.70">
    <property type="entry name" value="Aldolase class I"/>
    <property type="match status" value="1"/>
</dbReference>
<name>A0A7G3PHL6_9CAUD</name>
<keyword evidence="4" id="KW-0460">Magnesium</keyword>
<dbReference type="PANTHER" id="PTHR42836">
    <property type="entry name" value="7-CARBOXY-7-DEAZAGUANINE SYNTHASE"/>
    <property type="match status" value="1"/>
</dbReference>
<evidence type="ECO:0000256" key="5">
    <source>
        <dbReference type="ARBA" id="ARBA00023004"/>
    </source>
</evidence>
<keyword evidence="6" id="KW-0411">Iron-sulfur</keyword>
<reference evidence="9 10" key="1">
    <citation type="journal article" date="2020" name="Viruses">
        <title>Characterization of vB_StuS_MMDA13, a Newly Discovered Bacteriophage Infecting the Agar-Degrading Species Sphingomonas turrisvirgatae.</title>
        <authorList>
            <person name="Marmo P."/>
            <person name="Thaller M.C."/>
            <person name="Di Lallo G."/>
            <person name="Henrici De Angelis L."/>
            <person name="Poerio N."/>
            <person name="De Santis F."/>
            <person name="Fraziano M."/>
            <person name="Migliore L."/>
            <person name="D'Andrea M.M."/>
        </authorList>
    </citation>
    <scope>NUCLEOTIDE SEQUENCE [LARGE SCALE GENOMIC DNA]</scope>
</reference>
<evidence type="ECO:0000259" key="8">
    <source>
        <dbReference type="PROSITE" id="PS51918"/>
    </source>
</evidence>
<evidence type="ECO:0000256" key="4">
    <source>
        <dbReference type="ARBA" id="ARBA00022842"/>
    </source>
</evidence>
<keyword evidence="1" id="KW-0004">4Fe-4S</keyword>
<evidence type="ECO:0000256" key="1">
    <source>
        <dbReference type="ARBA" id="ARBA00022485"/>
    </source>
</evidence>
<proteinExistence type="inferred from homology"/>
<sequence>MINKQPIEKREPSYEGTLQVHSIFKTIQGEGPFCGTPCVFVRLAGCNLQCPACDTDYTSKRQSMTPAEICMAVTDLQGKLFPMLVVITGGEPFRQHIGELVDKLVARGHYVQIESNGTMNPPVFPWNKDTSQRRGAYIVISPKTGKINTLAEAAACALKYVVAWDKVGKDGLPSSALDMPNAPARPTPGLFDGQIYIQPLDSKDPEENKLHTDVAVMLSLEHGYILQLQVHKYIGVE</sequence>
<dbReference type="PIRSF" id="PIRSF000370">
    <property type="entry name" value="QueE"/>
    <property type="match status" value="1"/>
</dbReference>
<protein>
    <submittedName>
        <fullName evidence="9">Putative 7-carboxy-7-deazaguanine synthase QueE-like protein</fullName>
        <ecNumber evidence="9">4.3.99.3</ecNumber>
    </submittedName>
</protein>
<keyword evidence="10" id="KW-1185">Reference proteome</keyword>
<dbReference type="HAMAP" id="MF_00917">
    <property type="entry name" value="QueE"/>
    <property type="match status" value="1"/>
</dbReference>
<keyword evidence="5" id="KW-0408">Iron</keyword>
<evidence type="ECO:0000313" key="10">
    <source>
        <dbReference type="Proteomes" id="UP000515820"/>
    </source>
</evidence>
<gene>
    <name evidence="9" type="ORF">MMDA13_gp36</name>
</gene>
<dbReference type="SUPFAM" id="SSF102114">
    <property type="entry name" value="Radical SAM enzymes"/>
    <property type="match status" value="1"/>
</dbReference>
<evidence type="ECO:0000256" key="7">
    <source>
        <dbReference type="ARBA" id="ARBA00023239"/>
    </source>
</evidence>
<dbReference type="EC" id="4.3.99.3" evidence="9"/>
<dbReference type="GO" id="GO:0016829">
    <property type="term" value="F:lyase activity"/>
    <property type="evidence" value="ECO:0007669"/>
    <property type="project" value="UniProtKB-KW"/>
</dbReference>
<evidence type="ECO:0000256" key="2">
    <source>
        <dbReference type="ARBA" id="ARBA00022691"/>
    </source>
</evidence>
<dbReference type="PANTHER" id="PTHR42836:SF1">
    <property type="entry name" value="7-CARBOXY-7-DEAZAGUANINE SYNTHASE"/>
    <property type="match status" value="1"/>
</dbReference>
<accession>A0A7G3PHL6</accession>
<dbReference type="InterPro" id="IPR007197">
    <property type="entry name" value="rSAM"/>
</dbReference>
<dbReference type="InterPro" id="IPR013785">
    <property type="entry name" value="Aldolase_TIM"/>
</dbReference>
<keyword evidence="3" id="KW-0479">Metal-binding</keyword>
<evidence type="ECO:0000313" key="9">
    <source>
        <dbReference type="EMBL" id="QHB80469.1"/>
    </source>
</evidence>
<dbReference type="Pfam" id="PF04055">
    <property type="entry name" value="Radical_SAM"/>
    <property type="match status" value="1"/>
</dbReference>